<feature type="region of interest" description="Disordered" evidence="1">
    <location>
        <begin position="1"/>
        <end position="24"/>
    </location>
</feature>
<sequence>MTYPPGTERPAGVLDTQTRANYDKPQGLKSCSGVSSADYPNLGFNPAPGSTDTVHDLCVKLTNCARVLEESHGLVTKMMDGSYWKGDAAVAFREELDGGSLPLNLKNAAHSIRKAARQLDGWEGELEDFQRRAKKLESDAKDARDALAAAKGRAGQAKGAPDLQKKGSQHEAAQKTLTHANAAVEEAETDLDAIIRRAKKLAEEHEEKARYRAGRITDATQKLAPNEPGLFDEALDWITDNLPDILSWTAAVLGIIALFVVTGGTAAAVLLLAATALSAGAVATRLADPAVRASLWDGFRHGEFDADFWSNAIGVAADGLGMLPGLGAAAKGAPVLFRSVGEAGEVLTVGQRFAAAGGRTMESARGFAELKNPFTEWVVAKAPRLTNTVEVAEKAAPWAGFTTASYGLTASLSDSLDNDTAANVGTGIDGFFLGPIDTAETVDLLRRLFRPL</sequence>
<keyword evidence="2" id="KW-0472">Membrane</keyword>
<dbReference type="Gene3D" id="1.10.287.1490">
    <property type="match status" value="1"/>
</dbReference>
<reference evidence="3" key="2">
    <citation type="submission" date="2020-09" db="EMBL/GenBank/DDBJ databases">
        <authorList>
            <person name="Sun Q."/>
            <person name="Zhou Y."/>
        </authorList>
    </citation>
    <scope>NUCLEOTIDE SEQUENCE</scope>
    <source>
        <strain evidence="3">CGMCC 4.7110</strain>
    </source>
</reference>
<keyword evidence="4" id="KW-1185">Reference proteome</keyword>
<accession>A0A917XKT6</accession>
<protein>
    <submittedName>
        <fullName evidence="3">Uncharacterized protein</fullName>
    </submittedName>
</protein>
<dbReference type="EMBL" id="BMML01000021">
    <property type="protein sequence ID" value="GGN33314.1"/>
    <property type="molecule type" value="Genomic_DNA"/>
</dbReference>
<comment type="caution">
    <text evidence="3">The sequence shown here is derived from an EMBL/GenBank/DDBJ whole genome shotgun (WGS) entry which is preliminary data.</text>
</comment>
<evidence type="ECO:0000313" key="3">
    <source>
        <dbReference type="EMBL" id="GGN33314.1"/>
    </source>
</evidence>
<dbReference type="RefSeq" id="WP_189267173.1">
    <property type="nucleotide sequence ID" value="NZ_BMML01000021.1"/>
</dbReference>
<gene>
    <name evidence="3" type="ORF">GCM10011578_073070</name>
</gene>
<dbReference type="AlphaFoldDB" id="A0A917XKT6"/>
<evidence type="ECO:0000313" key="4">
    <source>
        <dbReference type="Proteomes" id="UP000653411"/>
    </source>
</evidence>
<name>A0A917XKT6_9ACTN</name>
<reference evidence="3" key="1">
    <citation type="journal article" date="2014" name="Int. J. Syst. Evol. Microbiol.">
        <title>Complete genome sequence of Corynebacterium casei LMG S-19264T (=DSM 44701T), isolated from a smear-ripened cheese.</title>
        <authorList>
            <consortium name="US DOE Joint Genome Institute (JGI-PGF)"/>
            <person name="Walter F."/>
            <person name="Albersmeier A."/>
            <person name="Kalinowski J."/>
            <person name="Ruckert C."/>
        </authorList>
    </citation>
    <scope>NUCLEOTIDE SEQUENCE</scope>
    <source>
        <strain evidence="3">CGMCC 4.7110</strain>
    </source>
</reference>
<feature type="compositionally biased region" description="Low complexity" evidence="1">
    <location>
        <begin position="146"/>
        <end position="160"/>
    </location>
</feature>
<feature type="transmembrane region" description="Helical" evidence="2">
    <location>
        <begin position="248"/>
        <end position="277"/>
    </location>
</feature>
<dbReference type="Proteomes" id="UP000653411">
    <property type="component" value="Unassembled WGS sequence"/>
</dbReference>
<feature type="region of interest" description="Disordered" evidence="1">
    <location>
        <begin position="144"/>
        <end position="170"/>
    </location>
</feature>
<organism evidence="3 4">
    <name type="scientific">Streptomyces fuscichromogenes</name>
    <dbReference type="NCBI Taxonomy" id="1324013"/>
    <lineage>
        <taxon>Bacteria</taxon>
        <taxon>Bacillati</taxon>
        <taxon>Actinomycetota</taxon>
        <taxon>Actinomycetes</taxon>
        <taxon>Kitasatosporales</taxon>
        <taxon>Streptomycetaceae</taxon>
        <taxon>Streptomyces</taxon>
    </lineage>
</organism>
<evidence type="ECO:0000256" key="2">
    <source>
        <dbReference type="SAM" id="Phobius"/>
    </source>
</evidence>
<keyword evidence="2" id="KW-1133">Transmembrane helix</keyword>
<keyword evidence="2" id="KW-0812">Transmembrane</keyword>
<proteinExistence type="predicted"/>
<evidence type="ECO:0000256" key="1">
    <source>
        <dbReference type="SAM" id="MobiDB-lite"/>
    </source>
</evidence>